<evidence type="ECO:0000313" key="3">
    <source>
        <dbReference type="WBParaSite" id="SVE_1318900.1"/>
    </source>
</evidence>
<keyword evidence="2" id="KW-1185">Reference proteome</keyword>
<accession>A0A0K0FS79</accession>
<keyword evidence="1" id="KW-0812">Transmembrane</keyword>
<keyword evidence="1" id="KW-0472">Membrane</keyword>
<evidence type="ECO:0000313" key="2">
    <source>
        <dbReference type="Proteomes" id="UP000035680"/>
    </source>
</evidence>
<organism evidence="2 3">
    <name type="scientific">Strongyloides venezuelensis</name>
    <name type="common">Threadworm</name>
    <dbReference type="NCBI Taxonomy" id="75913"/>
    <lineage>
        <taxon>Eukaryota</taxon>
        <taxon>Metazoa</taxon>
        <taxon>Ecdysozoa</taxon>
        <taxon>Nematoda</taxon>
        <taxon>Chromadorea</taxon>
        <taxon>Rhabditida</taxon>
        <taxon>Tylenchina</taxon>
        <taxon>Panagrolaimomorpha</taxon>
        <taxon>Strongyloidoidea</taxon>
        <taxon>Strongyloididae</taxon>
        <taxon>Strongyloides</taxon>
    </lineage>
</organism>
<feature type="transmembrane region" description="Helical" evidence="1">
    <location>
        <begin position="6"/>
        <end position="23"/>
    </location>
</feature>
<reference evidence="2" key="1">
    <citation type="submission" date="2014-07" db="EMBL/GenBank/DDBJ databases">
        <authorList>
            <person name="Martin A.A"/>
            <person name="De Silva N."/>
        </authorList>
    </citation>
    <scope>NUCLEOTIDE SEQUENCE</scope>
</reference>
<dbReference type="Proteomes" id="UP000035680">
    <property type="component" value="Unassembled WGS sequence"/>
</dbReference>
<evidence type="ECO:0000256" key="1">
    <source>
        <dbReference type="SAM" id="Phobius"/>
    </source>
</evidence>
<protein>
    <submittedName>
        <fullName evidence="3">Uncharacterized protein</fullName>
    </submittedName>
</protein>
<name>A0A0K0FS79_STRVS</name>
<dbReference type="AlphaFoldDB" id="A0A0K0FS79"/>
<reference evidence="3" key="2">
    <citation type="submission" date="2015-08" db="UniProtKB">
        <authorList>
            <consortium name="WormBaseParasite"/>
        </authorList>
    </citation>
    <scope>IDENTIFICATION</scope>
</reference>
<keyword evidence="1" id="KW-1133">Transmembrane helix</keyword>
<dbReference type="WBParaSite" id="SVE_1318900.1">
    <property type="protein sequence ID" value="SVE_1318900.1"/>
    <property type="gene ID" value="SVE_1318900"/>
</dbReference>
<proteinExistence type="predicted"/>
<sequence length="92" mass="10749">MSFIFFLLYAVYNIVHSINFLTVSDKKIDSIATTVMYWIMEIQMFGLFYSALFLNQPLRNILLPFLTSTIIKKKNKVHDGNKKFGVITNKHI</sequence>
<feature type="transmembrane region" description="Helical" evidence="1">
    <location>
        <begin position="35"/>
        <end position="54"/>
    </location>
</feature>